<name>A0AAW1QTV7_9CHLO</name>
<dbReference type="InterPro" id="IPR013783">
    <property type="entry name" value="Ig-like_fold"/>
</dbReference>
<dbReference type="InterPro" id="IPR015919">
    <property type="entry name" value="Cadherin-like_sf"/>
</dbReference>
<dbReference type="GO" id="GO:0005509">
    <property type="term" value="F:calcium ion binding"/>
    <property type="evidence" value="ECO:0007669"/>
    <property type="project" value="InterPro"/>
</dbReference>
<feature type="region of interest" description="Disordered" evidence="2">
    <location>
        <begin position="1562"/>
        <end position="1684"/>
    </location>
</feature>
<comment type="caution">
    <text evidence="5">The sequence shown here is derived from an EMBL/GenBank/DDBJ whole genome shotgun (WGS) entry which is preliminary data.</text>
</comment>
<sequence length="1879" mass="197848">MRSPDACQDIHRHGLSRRLKSPRPVSGVLGRTEANFAQDTCGDVRQSTGYRAGVSAGLYRHFRLKISNVGNPRWFDPANGRFAVCSVLWQPSETVELEGSFPNKTAMATYNISGTDFQSHDSWSGSRDEPPITAFQQLVDRGCNVANPFDGRDSWMGGQDDFVSVDLGHGGCQPWPGALSLISPFSQWSPGMPPDFTSDASGAAMQPAIDSPAWTNLITVRDWKPNYRSSYQPLGCNWFDRCGVFAHTFQILPAASTVKALEVQAPMDELLRYNVSLDATSDTVFQLHAEKWFSQTSRRCCLNISAVLLTDNGVQLLPSWLSWDQILFRAASGLLTDGYSLRVHAQPGAAAVGNHTVHISAADESQPELLPVSVDVYVSITGIGPTVVGEFPAVEVADGQPLEFALPSDVFKLNKPYGQLSYAAEQQAGVPLPVWLSLAGDGTLSGTPHLGRDSAFNLSITVSDSDGDQNSTFLMLYVRAACPAGLYRHFRLKISPPDKPPRYDRYGWSNAAVCSVAWGILETGQDSFPNATMMASYNISGTTYQPPPYDWIGAKDETPITAFQQLRDAGCDANSYWSDGDSWTPPSVSSAWENLISVQNFKPLPQALGCTNKRCGTYSLTFPILPPSASNGDPVAVSGSDAQRSFSVPVDISTDKLLPLDVDGWFSQSSRRCCFNISAAIIADNSTQPLPPWLSILHKLSRTASGSQLSADYALKVSAQPGREAAGRHTIRILATDQSLPDALPPSVDIELFVIGGPPTIVGSFPTMEVANGQFLDFVLSSNVFQLNKPYGQLAYSAKQRGGMPLPTWLSVDEEGLVRGTPDLATDTNFNLSITAMDRDGAQATTSLTLHVRRACPSGLYRHFRLRLSEKSHPGWYDFVGYKICSVAWETAQPSMDSFPDPAGIAQWNVSGTTSDQPPITAFHQPKCDDSEAWSAHMGDYVAVDFGFTGCRPLPTGLHISSPVNGIAQGGMPTDMTSDASGSALQPASDSDAWVNLVTIRGFRPVTYSGGLFMKDFAIPPPHQPDKPARAIGAIPDVLIQIGMPNDVLLDITGLFTSTARVCCPIISLSIINFLGGADVDSLTAAASTVSPDIPAGFGLPSSFSSLTLSTPSSAIIPFAPLIQPTGSYGSNGLGSYGVSELLSAPSPSPPTTFSEPGPPLNLTSQIPVPDWLSAHFELRDSASGSQQLDIWQYIKLSHEVPVNAVGQYAVAVLAQTPGSNLTSAVLFNLDVVDYYQVRLLLALGGIPPTGLSPFQQTAFQIGISSAFNLSTSQVSLHTPSGQRRMLLQSSGYVLSFTITGLNGRRKALALAKSVEQSVKNGQLDQSLGSSGLSTQVTLASSPQVLKASGDTDQEPLDSGLSGQDVSPVASGSQPSVEAPAPPTFIEPSPAQEGSAPQTPVGAPRPGSIDPQDPADVMPSQPLPPNAAPAATTESVPAVSIPFAVPDLTIASFTDEIKQALLDAITASIPATSNVRVYITNIREGSLFFDTVVLFLDGDSGAAQTLTDTAAASTTVANATAAAPGPSSASPVRSGGFILPRALARATVPSVPVIVQAANPNAVHLPPTSPPPSPPSATTGTPDLQQQVAPVMAPADGPGPSSSYLASPQPSQETVHSGPAHAPLPDPATSGPPLRTDPPTRSSPTPSATNSSVTSPPTNQSSHRPASSTPPPASPVGTVSTSNVASPSTAAEIPLVTFAASLTSFTVATFTAASQSDFKQALISKLSANSAVNVDLLNIRDGSLLLNVALTFLNGDVASANTLTSLLSTSNGIQSIFDPNGPFGAIDITDIKQGYTANPHAASKQLNPGQIAGIAIGCAAAAGLLVFIVTAAIMMRRHKQRDHEHVALASGPPADPSAQPQASNSPTAFRRGHQVQPAP</sequence>
<dbReference type="SMART" id="SM00736">
    <property type="entry name" value="CADG"/>
    <property type="match status" value="2"/>
</dbReference>
<proteinExistence type="predicted"/>
<feature type="compositionally biased region" description="Polar residues" evidence="2">
    <location>
        <begin position="1600"/>
        <end position="1615"/>
    </location>
</feature>
<feature type="domain" description="Dystroglycan-type cadherin-like" evidence="4">
    <location>
        <begin position="760"/>
        <end position="859"/>
    </location>
</feature>
<evidence type="ECO:0000256" key="2">
    <source>
        <dbReference type="SAM" id="MobiDB-lite"/>
    </source>
</evidence>
<feature type="region of interest" description="Disordered" evidence="2">
    <location>
        <begin position="1843"/>
        <end position="1879"/>
    </location>
</feature>
<dbReference type="PANTHER" id="PTHR13037">
    <property type="entry name" value="FORMIN"/>
    <property type="match status" value="1"/>
</dbReference>
<keyword evidence="3" id="KW-0472">Membrane</keyword>
<accession>A0AAW1QTV7</accession>
<evidence type="ECO:0000313" key="6">
    <source>
        <dbReference type="Proteomes" id="UP001438707"/>
    </source>
</evidence>
<feature type="compositionally biased region" description="Low complexity" evidence="2">
    <location>
        <begin position="1632"/>
        <end position="1667"/>
    </location>
</feature>
<dbReference type="InterPro" id="IPR006644">
    <property type="entry name" value="Cadg"/>
</dbReference>
<evidence type="ECO:0000256" key="1">
    <source>
        <dbReference type="ARBA" id="ARBA00022581"/>
    </source>
</evidence>
<feature type="compositionally biased region" description="Low complexity" evidence="2">
    <location>
        <begin position="1849"/>
        <end position="1868"/>
    </location>
</feature>
<evidence type="ECO:0000256" key="3">
    <source>
        <dbReference type="SAM" id="Phobius"/>
    </source>
</evidence>
<dbReference type="Pfam" id="PF05345">
    <property type="entry name" value="He_PIG"/>
    <property type="match status" value="2"/>
</dbReference>
<dbReference type="GO" id="GO:0016020">
    <property type="term" value="C:membrane"/>
    <property type="evidence" value="ECO:0007669"/>
    <property type="project" value="InterPro"/>
</dbReference>
<dbReference type="Proteomes" id="UP001438707">
    <property type="component" value="Unassembled WGS sequence"/>
</dbReference>
<dbReference type="PANTHER" id="PTHR13037:SF24">
    <property type="entry name" value="POLYCOMB PROTEIN PCL-RELATED"/>
    <property type="match status" value="1"/>
</dbReference>
<evidence type="ECO:0000259" key="4">
    <source>
        <dbReference type="SMART" id="SM00736"/>
    </source>
</evidence>
<keyword evidence="1" id="KW-0945">Host-virus interaction</keyword>
<feature type="domain" description="Dystroglycan-type cadherin-like" evidence="4">
    <location>
        <begin position="386"/>
        <end position="485"/>
    </location>
</feature>
<evidence type="ECO:0000313" key="5">
    <source>
        <dbReference type="EMBL" id="KAK9824907.1"/>
    </source>
</evidence>
<dbReference type="EMBL" id="JALJOS010000027">
    <property type="protein sequence ID" value="KAK9824907.1"/>
    <property type="molecule type" value="Genomic_DNA"/>
</dbReference>
<feature type="region of interest" description="Disordered" evidence="2">
    <location>
        <begin position="1346"/>
        <end position="1431"/>
    </location>
</feature>
<feature type="compositionally biased region" description="Polar residues" evidence="2">
    <location>
        <begin position="1361"/>
        <end position="1376"/>
    </location>
</feature>
<gene>
    <name evidence="5" type="ORF">WJX74_005202</name>
</gene>
<protein>
    <recommendedName>
        <fullName evidence="4">Dystroglycan-type cadherin-like domain-containing protein</fullName>
    </recommendedName>
</protein>
<dbReference type="Gene3D" id="2.60.40.10">
    <property type="entry name" value="Immunoglobulins"/>
    <property type="match status" value="2"/>
</dbReference>
<keyword evidence="3" id="KW-1133">Transmembrane helix</keyword>
<organism evidence="5 6">
    <name type="scientific">Apatococcus lobatus</name>
    <dbReference type="NCBI Taxonomy" id="904363"/>
    <lineage>
        <taxon>Eukaryota</taxon>
        <taxon>Viridiplantae</taxon>
        <taxon>Chlorophyta</taxon>
        <taxon>core chlorophytes</taxon>
        <taxon>Trebouxiophyceae</taxon>
        <taxon>Chlorellales</taxon>
        <taxon>Chlorellaceae</taxon>
        <taxon>Apatococcus</taxon>
    </lineage>
</organism>
<dbReference type="SUPFAM" id="SSF49313">
    <property type="entry name" value="Cadherin-like"/>
    <property type="match status" value="2"/>
</dbReference>
<reference evidence="5 6" key="1">
    <citation type="journal article" date="2024" name="Nat. Commun.">
        <title>Phylogenomics reveals the evolutionary origins of lichenization in chlorophyte algae.</title>
        <authorList>
            <person name="Puginier C."/>
            <person name="Libourel C."/>
            <person name="Otte J."/>
            <person name="Skaloud P."/>
            <person name="Haon M."/>
            <person name="Grisel S."/>
            <person name="Petersen M."/>
            <person name="Berrin J.G."/>
            <person name="Delaux P.M."/>
            <person name="Dal Grande F."/>
            <person name="Keller J."/>
        </authorList>
    </citation>
    <scope>NUCLEOTIDE SEQUENCE [LARGE SCALE GENOMIC DNA]</scope>
    <source>
        <strain evidence="5 6">SAG 2145</strain>
    </source>
</reference>
<keyword evidence="6" id="KW-1185">Reference proteome</keyword>
<feature type="transmembrane region" description="Helical" evidence="3">
    <location>
        <begin position="1811"/>
        <end position="1833"/>
    </location>
</feature>
<keyword evidence="3" id="KW-0812">Transmembrane</keyword>